<sequence length="465" mass="52684">MPELPNELLHSIFKYLVYAPKLADLPRNSRMKYVSFELLALSVTNWRLRRICLPFLFANIKIERIQDARKLKDSSLVLIQRFTRLLVISHFSSRSEEGDQILCSILPYMKRLEWVELQCCSPRSVLLKAILANPTVSTLLVEQLRTASLYVDPSKVVLEGTLISTTVSPDLETCLDHLGCLEAIEPDLLNDDFTQRHFAGLQELRLSLRRYYVTFSWLSVLSSTHSSLKEISLIDDKRYHHVFSRTPTSVVQGSQRQDLSKHYSIDRVVLCRTTGQYPQGWRVTGLTISAAAPSNTSLVKILTLIPVSFPKLETLTLDLDSHGAAYYIDALAAVLGRCSSLRVLHLHNVFRRLKFRSRCLPTVCADPPDTLDEMAAHVVKGLFALASRLAGEVLTLDTIYIHDMVYRYGAVGIKTHWWYEGWLHVLNGNRDVDGTIQCKNIDGYVYVRLGPKCISPGFGPESYQS</sequence>
<dbReference type="EMBL" id="MU802277">
    <property type="protein sequence ID" value="KAJ3979754.1"/>
    <property type="molecule type" value="Genomic_DNA"/>
</dbReference>
<name>A0AA38PQE9_9AGAR</name>
<accession>A0AA38PQE9</accession>
<proteinExistence type="predicted"/>
<dbReference type="InterPro" id="IPR032675">
    <property type="entry name" value="LRR_dom_sf"/>
</dbReference>
<protein>
    <submittedName>
        <fullName evidence="1">Uncharacterized protein</fullName>
    </submittedName>
</protein>
<gene>
    <name evidence="1" type="ORF">F5890DRAFT_1545228</name>
</gene>
<comment type="caution">
    <text evidence="1">The sequence shown here is derived from an EMBL/GenBank/DDBJ whole genome shotgun (WGS) entry which is preliminary data.</text>
</comment>
<reference evidence="1" key="1">
    <citation type="submission" date="2022-08" db="EMBL/GenBank/DDBJ databases">
        <authorList>
            <consortium name="DOE Joint Genome Institute"/>
            <person name="Min B."/>
            <person name="Riley R."/>
            <person name="Sierra-Patev S."/>
            <person name="Naranjo-Ortiz M."/>
            <person name="Looney B."/>
            <person name="Konkel Z."/>
            <person name="Slot J.C."/>
            <person name="Sakamoto Y."/>
            <person name="Steenwyk J.L."/>
            <person name="Rokas A."/>
            <person name="Carro J."/>
            <person name="Camarero S."/>
            <person name="Ferreira P."/>
            <person name="Molpeceres G."/>
            <person name="Ruiz-Duenas F.J."/>
            <person name="Serrano A."/>
            <person name="Henrissat B."/>
            <person name="Drula E."/>
            <person name="Hughes K.W."/>
            <person name="Mata J.L."/>
            <person name="Ishikawa N.K."/>
            <person name="Vargas-Isla R."/>
            <person name="Ushijima S."/>
            <person name="Smith C.A."/>
            <person name="Ahrendt S."/>
            <person name="Andreopoulos W."/>
            <person name="He G."/>
            <person name="Labutti K."/>
            <person name="Lipzen A."/>
            <person name="Ng V."/>
            <person name="Sandor L."/>
            <person name="Barry K."/>
            <person name="Martinez A.T."/>
            <person name="Xiao Y."/>
            <person name="Gibbons J.G."/>
            <person name="Terashima K."/>
            <person name="Hibbett D.S."/>
            <person name="Grigoriev I.V."/>
        </authorList>
    </citation>
    <scope>NUCLEOTIDE SEQUENCE</scope>
    <source>
        <strain evidence="1">TFB7829</strain>
    </source>
</reference>
<dbReference type="Gene3D" id="3.80.10.10">
    <property type="entry name" value="Ribonuclease Inhibitor"/>
    <property type="match status" value="1"/>
</dbReference>
<evidence type="ECO:0000313" key="2">
    <source>
        <dbReference type="Proteomes" id="UP001163850"/>
    </source>
</evidence>
<dbReference type="AlphaFoldDB" id="A0AA38PQE9"/>
<organism evidence="1 2">
    <name type="scientific">Lentinula detonsa</name>
    <dbReference type="NCBI Taxonomy" id="2804962"/>
    <lineage>
        <taxon>Eukaryota</taxon>
        <taxon>Fungi</taxon>
        <taxon>Dikarya</taxon>
        <taxon>Basidiomycota</taxon>
        <taxon>Agaricomycotina</taxon>
        <taxon>Agaricomycetes</taxon>
        <taxon>Agaricomycetidae</taxon>
        <taxon>Agaricales</taxon>
        <taxon>Marasmiineae</taxon>
        <taxon>Omphalotaceae</taxon>
        <taxon>Lentinula</taxon>
    </lineage>
</organism>
<evidence type="ECO:0000313" key="1">
    <source>
        <dbReference type="EMBL" id="KAJ3979754.1"/>
    </source>
</evidence>
<dbReference type="Proteomes" id="UP001163850">
    <property type="component" value="Unassembled WGS sequence"/>
</dbReference>